<organism evidence="1 2">
    <name type="scientific">Nibea albiflora</name>
    <name type="common">Yellow drum</name>
    <name type="synonym">Corvina albiflora</name>
    <dbReference type="NCBI Taxonomy" id="240163"/>
    <lineage>
        <taxon>Eukaryota</taxon>
        <taxon>Metazoa</taxon>
        <taxon>Chordata</taxon>
        <taxon>Craniata</taxon>
        <taxon>Vertebrata</taxon>
        <taxon>Euteleostomi</taxon>
        <taxon>Actinopterygii</taxon>
        <taxon>Neopterygii</taxon>
        <taxon>Teleostei</taxon>
        <taxon>Neoteleostei</taxon>
        <taxon>Acanthomorphata</taxon>
        <taxon>Eupercaria</taxon>
        <taxon>Sciaenidae</taxon>
        <taxon>Nibea</taxon>
    </lineage>
</organism>
<gene>
    <name evidence="1" type="ORF">GBF38_021773</name>
</gene>
<protein>
    <submittedName>
        <fullName evidence="1">Uncharacterized protein</fullName>
    </submittedName>
</protein>
<dbReference type="Proteomes" id="UP000805704">
    <property type="component" value="Chromosome 11"/>
</dbReference>
<name>A0ACB7FGP4_NIBAL</name>
<feature type="non-terminal residue" evidence="1">
    <location>
        <position position="467"/>
    </location>
</feature>
<comment type="caution">
    <text evidence="1">The sequence shown here is derived from an EMBL/GenBank/DDBJ whole genome shotgun (WGS) entry which is preliminary data.</text>
</comment>
<proteinExistence type="predicted"/>
<reference evidence="1" key="1">
    <citation type="submission" date="2020-04" db="EMBL/GenBank/DDBJ databases">
        <title>A chromosome-scale assembly and high-density genetic map of the yellow drum (Nibea albiflora) genome.</title>
        <authorList>
            <person name="Xu D."/>
            <person name="Zhang W."/>
            <person name="Chen R."/>
            <person name="Tan P."/>
            <person name="Wang L."/>
            <person name="Song H."/>
            <person name="Tian L."/>
            <person name="Zhu Q."/>
            <person name="Wang B."/>
        </authorList>
    </citation>
    <scope>NUCLEOTIDE SEQUENCE</scope>
    <source>
        <strain evidence="1">ZJHYS-2018</strain>
    </source>
</reference>
<sequence length="467" mass="52047">MMGYSKFWLLLLLSSYTLALTSRFKTNRKYMYQYTTESRNGVVGTASLRNGPKVSCQVEIEVPQPCSFIVHTRDCALSEVSVINPQGDLVYRQAASSEAFKAAMGKSALCFLKSRMISGPDQGGSGPRGQEFAKPAPSSTVHGHCLTDYTVNARKDIDTDVTLVRDLSQCDQFYSRELANSPLALLQKLHRPMSKLIISTQDCNYQFDHKGKHITTAMCTEKHVYLPFSHEDNGMSSVVTQELSFQKLQKDQQNIFQRKPLHFEDPDDKAPVQTKDAVLSSVRDLVALAGTDQGEKRTSLFHKLVSSLRVLRNETLSETVTEMFDVSGWLTWQALFQCGTPECTSAILQGIRTIDGVSLESISVYLTLSLVHRFHKGEVTSVVTDVAEFMKTLLNDCSEKILDNDYDFPADPKETSFLVLRVVGVMGQAMQDVSPSLMNSVLQCARKTDIPLPDQKAAIQALRLMNI</sequence>
<evidence type="ECO:0000313" key="2">
    <source>
        <dbReference type="Proteomes" id="UP000805704"/>
    </source>
</evidence>
<accession>A0ACB7FGP4</accession>
<dbReference type="EMBL" id="CM024799">
    <property type="protein sequence ID" value="KAG8013422.1"/>
    <property type="molecule type" value="Genomic_DNA"/>
</dbReference>
<keyword evidence="2" id="KW-1185">Reference proteome</keyword>
<evidence type="ECO:0000313" key="1">
    <source>
        <dbReference type="EMBL" id="KAG8013422.1"/>
    </source>
</evidence>